<gene>
    <name evidence="4" type="ORF">P4O66_012665</name>
</gene>
<dbReference type="GO" id="GO:0004523">
    <property type="term" value="F:RNA-DNA hybrid ribonuclease activity"/>
    <property type="evidence" value="ECO:0007669"/>
    <property type="project" value="UniProtKB-EC"/>
</dbReference>
<dbReference type="InterPro" id="IPR000477">
    <property type="entry name" value="RT_dom"/>
</dbReference>
<dbReference type="Proteomes" id="UP001239994">
    <property type="component" value="Unassembled WGS sequence"/>
</dbReference>
<name>A0AAD9DSU9_9TELE</name>
<evidence type="ECO:0000256" key="1">
    <source>
        <dbReference type="ARBA" id="ARBA00010879"/>
    </source>
</evidence>
<dbReference type="EMBL" id="JAROKS010000019">
    <property type="protein sequence ID" value="KAK1792736.1"/>
    <property type="molecule type" value="Genomic_DNA"/>
</dbReference>
<dbReference type="CDD" id="cd01647">
    <property type="entry name" value="RT_LTR"/>
    <property type="match status" value="1"/>
</dbReference>
<dbReference type="InterPro" id="IPR043502">
    <property type="entry name" value="DNA/RNA_pol_sf"/>
</dbReference>
<dbReference type="Pfam" id="PF00078">
    <property type="entry name" value="RVT_1"/>
    <property type="match status" value="1"/>
</dbReference>
<dbReference type="InterPro" id="IPR051320">
    <property type="entry name" value="Viral_Replic_Matur_Polypro"/>
</dbReference>
<evidence type="ECO:0000256" key="2">
    <source>
        <dbReference type="ARBA" id="ARBA00012180"/>
    </source>
</evidence>
<dbReference type="InterPro" id="IPR043128">
    <property type="entry name" value="Rev_trsase/Diguanyl_cyclase"/>
</dbReference>
<comment type="caution">
    <text evidence="4">The sequence shown here is derived from an EMBL/GenBank/DDBJ whole genome shotgun (WGS) entry which is preliminary data.</text>
</comment>
<dbReference type="AlphaFoldDB" id="A0AAD9DSU9"/>
<feature type="non-terminal residue" evidence="4">
    <location>
        <position position="1"/>
    </location>
</feature>
<dbReference type="FunFam" id="3.30.70.270:FF:000003">
    <property type="entry name" value="Transposon Ty3-G Gag-Pol polyprotein"/>
    <property type="match status" value="1"/>
</dbReference>
<reference evidence="4" key="1">
    <citation type="submission" date="2023-03" db="EMBL/GenBank/DDBJ databases">
        <title>Electrophorus voltai genome.</title>
        <authorList>
            <person name="Bian C."/>
        </authorList>
    </citation>
    <scope>NUCLEOTIDE SEQUENCE</scope>
    <source>
        <strain evidence="4">CB-2022</strain>
        <tissue evidence="4">Muscle</tissue>
    </source>
</reference>
<organism evidence="4 5">
    <name type="scientific">Electrophorus voltai</name>
    <dbReference type="NCBI Taxonomy" id="2609070"/>
    <lineage>
        <taxon>Eukaryota</taxon>
        <taxon>Metazoa</taxon>
        <taxon>Chordata</taxon>
        <taxon>Craniata</taxon>
        <taxon>Vertebrata</taxon>
        <taxon>Euteleostomi</taxon>
        <taxon>Actinopterygii</taxon>
        <taxon>Neopterygii</taxon>
        <taxon>Teleostei</taxon>
        <taxon>Ostariophysi</taxon>
        <taxon>Gymnotiformes</taxon>
        <taxon>Gymnotoidei</taxon>
        <taxon>Gymnotidae</taxon>
        <taxon>Electrophorus</taxon>
    </lineage>
</organism>
<protein>
    <recommendedName>
        <fullName evidence="2">ribonuclease H</fullName>
        <ecNumber evidence="2">3.1.26.4</ecNumber>
    </recommendedName>
</protein>
<comment type="similarity">
    <text evidence="1">Belongs to the beta type-B retroviral polymerase family. HERV class-II K(HML-2) pol subfamily.</text>
</comment>
<dbReference type="PROSITE" id="PS50878">
    <property type="entry name" value="RT_POL"/>
    <property type="match status" value="1"/>
</dbReference>
<feature type="domain" description="Reverse transcriptase" evidence="3">
    <location>
        <begin position="1"/>
        <end position="107"/>
    </location>
</feature>
<accession>A0AAD9DSU9</accession>
<proteinExistence type="inferred from homology"/>
<keyword evidence="5" id="KW-1185">Reference proteome</keyword>
<sequence length="161" mass="18498">EEKAMETSINEALSQGFIQPSMSPWRLAFSFVAPSVFQAFINDTLRKYLGNYVIMYIDDILKYSRDLESHIRHIRSALKKLLDNGLYVKGEKCEFHLTTTTFLGYIISQGGITMDDRKIESNLTWPTPTTIKKLQSFLGFAYFYQCFIRNFSSIAAPLKPS</sequence>
<dbReference type="PANTHER" id="PTHR33064">
    <property type="entry name" value="POL PROTEIN"/>
    <property type="match status" value="1"/>
</dbReference>
<evidence type="ECO:0000313" key="5">
    <source>
        <dbReference type="Proteomes" id="UP001239994"/>
    </source>
</evidence>
<dbReference type="EC" id="3.1.26.4" evidence="2"/>
<evidence type="ECO:0000259" key="3">
    <source>
        <dbReference type="PROSITE" id="PS50878"/>
    </source>
</evidence>
<dbReference type="SUPFAM" id="SSF56672">
    <property type="entry name" value="DNA/RNA polymerases"/>
    <property type="match status" value="1"/>
</dbReference>
<evidence type="ECO:0000313" key="4">
    <source>
        <dbReference type="EMBL" id="KAK1792736.1"/>
    </source>
</evidence>
<dbReference type="Gene3D" id="3.30.70.270">
    <property type="match status" value="2"/>
</dbReference>
<dbReference type="PANTHER" id="PTHR33064:SF37">
    <property type="entry name" value="RIBONUCLEASE H"/>
    <property type="match status" value="1"/>
</dbReference>